<keyword evidence="2" id="KW-1185">Reference proteome</keyword>
<reference evidence="1 2" key="1">
    <citation type="submission" date="2018-06" db="EMBL/GenBank/DDBJ databases">
        <authorList>
            <consortium name="Pathogen Informatics"/>
            <person name="Doyle S."/>
        </authorList>
    </citation>
    <scope>NUCLEOTIDE SEQUENCE [LARGE SCALE GENOMIC DNA]</scope>
    <source>
        <strain evidence="2">NCTC 11297</strain>
    </source>
</reference>
<evidence type="ECO:0000313" key="2">
    <source>
        <dbReference type="Proteomes" id="UP000255098"/>
    </source>
</evidence>
<accession>A0A379APF0</accession>
<dbReference type="EMBL" id="UGSP01000001">
    <property type="protein sequence ID" value="SUB23272.1"/>
    <property type="molecule type" value="Genomic_DNA"/>
</dbReference>
<name>A0A379APF0_AVIAV</name>
<dbReference type="AlphaFoldDB" id="A0A379APF0"/>
<sequence>MFKEKGYDEFLAEKIRRADEDFKAGRVFTLEQANAKWQATIERKAAELAKQEEALLGGAYD</sequence>
<evidence type="ECO:0000313" key="1">
    <source>
        <dbReference type="EMBL" id="SUB23272.1"/>
    </source>
</evidence>
<gene>
    <name evidence="1" type="ORF">NCTC11297_00272</name>
</gene>
<organism evidence="1 2">
    <name type="scientific">Avibacterium avium</name>
    <name type="common">Pasteurella avium</name>
    <dbReference type="NCBI Taxonomy" id="751"/>
    <lineage>
        <taxon>Bacteria</taxon>
        <taxon>Pseudomonadati</taxon>
        <taxon>Pseudomonadota</taxon>
        <taxon>Gammaproteobacteria</taxon>
        <taxon>Pasteurellales</taxon>
        <taxon>Pasteurellaceae</taxon>
        <taxon>Avibacterium</taxon>
    </lineage>
</organism>
<proteinExistence type="predicted"/>
<dbReference type="RefSeq" id="WP_115248703.1">
    <property type="nucleotide sequence ID" value="NZ_UGSP01000001.1"/>
</dbReference>
<protein>
    <submittedName>
        <fullName evidence="1">Uncharacterized protein</fullName>
    </submittedName>
</protein>
<dbReference type="Proteomes" id="UP000255098">
    <property type="component" value="Unassembled WGS sequence"/>
</dbReference>
<dbReference type="GeneID" id="300132497"/>